<reference evidence="1" key="1">
    <citation type="submission" date="2022-04" db="EMBL/GenBank/DDBJ databases">
        <title>Genome of the entomopathogenic fungus Entomophthora muscae.</title>
        <authorList>
            <person name="Elya C."/>
            <person name="Lovett B.R."/>
            <person name="Lee E."/>
            <person name="Macias A.M."/>
            <person name="Hajek A.E."/>
            <person name="De Bivort B.L."/>
            <person name="Kasson M.T."/>
            <person name="De Fine Licht H.H."/>
            <person name="Stajich J.E."/>
        </authorList>
    </citation>
    <scope>NUCLEOTIDE SEQUENCE</scope>
    <source>
        <strain evidence="1">Berkeley</strain>
    </source>
</reference>
<protein>
    <submittedName>
        <fullName evidence="1">Uncharacterized protein</fullName>
    </submittedName>
</protein>
<evidence type="ECO:0000313" key="2">
    <source>
        <dbReference type="Proteomes" id="UP001165960"/>
    </source>
</evidence>
<dbReference type="Proteomes" id="UP001165960">
    <property type="component" value="Unassembled WGS sequence"/>
</dbReference>
<proteinExistence type="predicted"/>
<accession>A0ACC2TW54</accession>
<dbReference type="EMBL" id="QTSX02002133">
    <property type="protein sequence ID" value="KAJ9078913.1"/>
    <property type="molecule type" value="Genomic_DNA"/>
</dbReference>
<comment type="caution">
    <text evidence="1">The sequence shown here is derived from an EMBL/GenBank/DDBJ whole genome shotgun (WGS) entry which is preliminary data.</text>
</comment>
<organism evidence="1 2">
    <name type="scientific">Entomophthora muscae</name>
    <dbReference type="NCBI Taxonomy" id="34485"/>
    <lineage>
        <taxon>Eukaryota</taxon>
        <taxon>Fungi</taxon>
        <taxon>Fungi incertae sedis</taxon>
        <taxon>Zoopagomycota</taxon>
        <taxon>Entomophthoromycotina</taxon>
        <taxon>Entomophthoromycetes</taxon>
        <taxon>Entomophthorales</taxon>
        <taxon>Entomophthoraceae</taxon>
        <taxon>Entomophthora</taxon>
    </lineage>
</organism>
<name>A0ACC2TW54_9FUNG</name>
<sequence length="294" mass="32045">MTLPLTPQPDRTIETPTTAETTSTQLFGVLYITLTGMVDSMIPTSGPWSLLGQSMSYIIKLAPILWWALPTGLAQPHPKPLNASTSARFPEMIIETWVSVESNPGPPEIDDPKQGEQKPANLPSVNTRGLKSTLETLELNPDPPKTTQVAQSGQEPAKLLNCKPELTSYSKTRQSPKDNSPNGHQIAVNLTPLKIWTYAEVVACLKEVKTKLSAYSANDLQQLPVFYPEWAVQLNYSGDVVNSSSGMKHCHFCSPEQTLPGSATLKTLDLDPCPTSSLSVNLNPAKIKEARPMV</sequence>
<evidence type="ECO:0000313" key="1">
    <source>
        <dbReference type="EMBL" id="KAJ9078913.1"/>
    </source>
</evidence>
<keyword evidence="2" id="KW-1185">Reference proteome</keyword>
<gene>
    <name evidence="1" type="ORF">DSO57_1001664</name>
</gene>